<comment type="function">
    <text evidence="1 11">Part of the binding-protein-dependent transport system for molybdenum; probably responsible for the translocation of the substrate across the membrane.</text>
</comment>
<evidence type="ECO:0000256" key="2">
    <source>
        <dbReference type="ARBA" id="ARBA00004651"/>
    </source>
</evidence>
<sequence>MDWTALSVSLQLASLTCLLLLPPGLWLGRTLALSRFRGRPLCEALVALPLVMPPTVLGFYLMQSFGTDALLGGTWQSLTGGSLNFSFSGILLASLVANLPFAVQPVQRAFEAVPSNLREAAWCCGLTPWQTFRRIELPLVWPGVVSALALTFAHTLGEFGVILMVGGAIDGETRTLAIAIYDRVQAFDEQGAALMSAMLLLVSFATIGVVYGLGGRGRRPRVG</sequence>
<feature type="domain" description="ABC transmembrane type-1" evidence="12">
    <location>
        <begin position="6"/>
        <end position="211"/>
    </location>
</feature>
<dbReference type="Proteomes" id="UP000547614">
    <property type="component" value="Unassembled WGS sequence"/>
</dbReference>
<evidence type="ECO:0000256" key="7">
    <source>
        <dbReference type="ARBA" id="ARBA00022692"/>
    </source>
</evidence>
<evidence type="ECO:0000313" key="14">
    <source>
        <dbReference type="Proteomes" id="UP000547614"/>
    </source>
</evidence>
<evidence type="ECO:0000256" key="4">
    <source>
        <dbReference type="ARBA" id="ARBA00022448"/>
    </source>
</evidence>
<dbReference type="PANTHER" id="PTHR30183">
    <property type="entry name" value="MOLYBDENUM TRANSPORT SYSTEM PERMEASE PROTEIN MODB"/>
    <property type="match status" value="1"/>
</dbReference>
<evidence type="ECO:0000313" key="13">
    <source>
        <dbReference type="EMBL" id="MBB3189457.1"/>
    </source>
</evidence>
<evidence type="ECO:0000256" key="11">
    <source>
        <dbReference type="RuleBase" id="RU365097"/>
    </source>
</evidence>
<dbReference type="RefSeq" id="WP_183324222.1">
    <property type="nucleotide sequence ID" value="NZ_JACHXP010000003.1"/>
</dbReference>
<dbReference type="EMBL" id="JACHXP010000003">
    <property type="protein sequence ID" value="MBB3189457.1"/>
    <property type="molecule type" value="Genomic_DNA"/>
</dbReference>
<feature type="transmembrane region" description="Helical" evidence="10">
    <location>
        <begin position="40"/>
        <end position="62"/>
    </location>
</feature>
<dbReference type="PROSITE" id="PS50928">
    <property type="entry name" value="ABC_TM1"/>
    <property type="match status" value="1"/>
</dbReference>
<reference evidence="13 14" key="1">
    <citation type="submission" date="2020-08" db="EMBL/GenBank/DDBJ databases">
        <title>Genomic Encyclopedia of Type Strains, Phase III (KMG-III): the genomes of soil and plant-associated and newly described type strains.</title>
        <authorList>
            <person name="Whitman W."/>
        </authorList>
    </citation>
    <scope>NUCLEOTIDE SEQUENCE [LARGE SCALE GENOMIC DNA]</scope>
    <source>
        <strain evidence="13 14">CECT 7282</strain>
    </source>
</reference>
<keyword evidence="9 10" id="KW-0472">Membrane</keyword>
<comment type="caution">
    <text evidence="13">The sequence shown here is derived from an EMBL/GenBank/DDBJ whole genome shotgun (WGS) entry which is preliminary data.</text>
</comment>
<dbReference type="InterPro" id="IPR000515">
    <property type="entry name" value="MetI-like"/>
</dbReference>
<keyword evidence="14" id="KW-1185">Reference proteome</keyword>
<keyword evidence="11" id="KW-0997">Cell inner membrane</keyword>
<feature type="transmembrane region" description="Helical" evidence="10">
    <location>
        <begin position="192"/>
        <end position="213"/>
    </location>
</feature>
<keyword evidence="6 11" id="KW-0500">Molybdenum</keyword>
<dbReference type="InterPro" id="IPR011867">
    <property type="entry name" value="ModB_ABC"/>
</dbReference>
<accession>A0A839V9Q6</accession>
<dbReference type="PANTHER" id="PTHR30183:SF8">
    <property type="entry name" value="MOLYBDENUM TRANSPORT SYSTEM PERMEASE"/>
    <property type="match status" value="1"/>
</dbReference>
<dbReference type="GO" id="GO:0005886">
    <property type="term" value="C:plasma membrane"/>
    <property type="evidence" value="ECO:0007669"/>
    <property type="project" value="UniProtKB-SubCell"/>
</dbReference>
<name>A0A839V9Q6_9GAMM</name>
<evidence type="ECO:0000256" key="1">
    <source>
        <dbReference type="ARBA" id="ARBA00002949"/>
    </source>
</evidence>
<evidence type="ECO:0000256" key="6">
    <source>
        <dbReference type="ARBA" id="ARBA00022505"/>
    </source>
</evidence>
<evidence type="ECO:0000256" key="3">
    <source>
        <dbReference type="ARBA" id="ARBA00007069"/>
    </source>
</evidence>
<dbReference type="Pfam" id="PF00528">
    <property type="entry name" value="BPD_transp_1"/>
    <property type="match status" value="1"/>
</dbReference>
<protein>
    <recommendedName>
        <fullName evidence="11">Molybdenum transport system permease</fullName>
    </recommendedName>
</protein>
<evidence type="ECO:0000256" key="10">
    <source>
        <dbReference type="RuleBase" id="RU363032"/>
    </source>
</evidence>
<evidence type="ECO:0000256" key="8">
    <source>
        <dbReference type="ARBA" id="ARBA00022989"/>
    </source>
</evidence>
<keyword evidence="5" id="KW-1003">Cell membrane</keyword>
<dbReference type="AlphaFoldDB" id="A0A839V9Q6"/>
<feature type="transmembrane region" description="Helical" evidence="10">
    <location>
        <begin position="139"/>
        <end position="157"/>
    </location>
</feature>
<evidence type="ECO:0000256" key="9">
    <source>
        <dbReference type="ARBA" id="ARBA00023136"/>
    </source>
</evidence>
<dbReference type="InterPro" id="IPR035906">
    <property type="entry name" value="MetI-like_sf"/>
</dbReference>
<feature type="transmembrane region" description="Helical" evidence="10">
    <location>
        <begin position="6"/>
        <end position="28"/>
    </location>
</feature>
<feature type="transmembrane region" description="Helical" evidence="10">
    <location>
        <begin position="82"/>
        <end position="103"/>
    </location>
</feature>
<evidence type="ECO:0000256" key="5">
    <source>
        <dbReference type="ARBA" id="ARBA00022475"/>
    </source>
</evidence>
<keyword evidence="7 10" id="KW-0812">Transmembrane</keyword>
<dbReference type="Gene3D" id="1.10.3720.10">
    <property type="entry name" value="MetI-like"/>
    <property type="match status" value="1"/>
</dbReference>
<organism evidence="13 14">
    <name type="scientific">Halomonas cerina</name>
    <dbReference type="NCBI Taxonomy" id="447424"/>
    <lineage>
        <taxon>Bacteria</taxon>
        <taxon>Pseudomonadati</taxon>
        <taxon>Pseudomonadota</taxon>
        <taxon>Gammaproteobacteria</taxon>
        <taxon>Oceanospirillales</taxon>
        <taxon>Halomonadaceae</taxon>
        <taxon>Halomonas</taxon>
    </lineage>
</organism>
<comment type="similarity">
    <text evidence="3 11">Belongs to the binding-protein-dependent transport system permease family. CysTW subfamily.</text>
</comment>
<gene>
    <name evidence="13" type="ORF">FHR94_000681</name>
</gene>
<keyword evidence="4 10" id="KW-0813">Transport</keyword>
<comment type="subcellular location">
    <subcellularLocation>
        <location evidence="11">Cell inner membrane</location>
        <topology evidence="11">Multi-pass membrane protein</topology>
    </subcellularLocation>
    <subcellularLocation>
        <location evidence="2 10">Cell membrane</location>
        <topology evidence="2 10">Multi-pass membrane protein</topology>
    </subcellularLocation>
</comment>
<dbReference type="SUPFAM" id="SSF161098">
    <property type="entry name" value="MetI-like"/>
    <property type="match status" value="1"/>
</dbReference>
<proteinExistence type="inferred from homology"/>
<keyword evidence="8 10" id="KW-1133">Transmembrane helix</keyword>
<dbReference type="CDD" id="cd06261">
    <property type="entry name" value="TM_PBP2"/>
    <property type="match status" value="1"/>
</dbReference>
<dbReference type="NCBIfam" id="TIGR02141">
    <property type="entry name" value="modB_ABC"/>
    <property type="match status" value="1"/>
</dbReference>
<dbReference type="GO" id="GO:0015098">
    <property type="term" value="F:molybdate ion transmembrane transporter activity"/>
    <property type="evidence" value="ECO:0007669"/>
    <property type="project" value="UniProtKB-UniRule"/>
</dbReference>
<evidence type="ECO:0000259" key="12">
    <source>
        <dbReference type="PROSITE" id="PS50928"/>
    </source>
</evidence>